<sequence length="203" mass="20323">MHHSLLLLPALAAFALAQSGTGTDNHRYEHYRSIIATAVPSSIQAAAASSVDQLTSEFMVGSATTPPPWFAALQSDVQEYIIPGINAYYSSQANAVVNGTIASSTRHTTTVTVYAGAASGNATAGNSTAVVATTSSSRRSTSRSSTKSTEPATTSSAEQSSPASSAAAASSPSSTGKSFAVGLESLPVAGITIVAGVVGLLAL</sequence>
<reference evidence="3" key="1">
    <citation type="journal article" date="2020" name="Stud. Mycol.">
        <title>101 Dothideomycetes genomes: a test case for predicting lifestyles and emergence of pathogens.</title>
        <authorList>
            <person name="Haridas S."/>
            <person name="Albert R."/>
            <person name="Binder M."/>
            <person name="Bloem J."/>
            <person name="Labutti K."/>
            <person name="Salamov A."/>
            <person name="Andreopoulos B."/>
            <person name="Baker S."/>
            <person name="Barry K."/>
            <person name="Bills G."/>
            <person name="Bluhm B."/>
            <person name="Cannon C."/>
            <person name="Castanera R."/>
            <person name="Culley D."/>
            <person name="Daum C."/>
            <person name="Ezra D."/>
            <person name="Gonzalez J."/>
            <person name="Henrissat B."/>
            <person name="Kuo A."/>
            <person name="Liang C."/>
            <person name="Lipzen A."/>
            <person name="Lutzoni F."/>
            <person name="Magnuson J."/>
            <person name="Mondo S."/>
            <person name="Nolan M."/>
            <person name="Ohm R."/>
            <person name="Pangilinan J."/>
            <person name="Park H.-J."/>
            <person name="Ramirez L."/>
            <person name="Alfaro M."/>
            <person name="Sun H."/>
            <person name="Tritt A."/>
            <person name="Yoshinaga Y."/>
            <person name="Zwiers L.-H."/>
            <person name="Turgeon B."/>
            <person name="Goodwin S."/>
            <person name="Spatafora J."/>
            <person name="Crous P."/>
            <person name="Grigoriev I."/>
        </authorList>
    </citation>
    <scope>NUCLEOTIDE SEQUENCE</scope>
    <source>
        <strain evidence="3">CBS 480.64</strain>
    </source>
</reference>
<dbReference type="Proteomes" id="UP000799421">
    <property type="component" value="Unassembled WGS sequence"/>
</dbReference>
<evidence type="ECO:0000313" key="3">
    <source>
        <dbReference type="EMBL" id="KAF2861778.1"/>
    </source>
</evidence>
<name>A0A6A7C4Z4_9PEZI</name>
<organism evidence="3 4">
    <name type="scientific">Piedraia hortae CBS 480.64</name>
    <dbReference type="NCBI Taxonomy" id="1314780"/>
    <lineage>
        <taxon>Eukaryota</taxon>
        <taxon>Fungi</taxon>
        <taxon>Dikarya</taxon>
        <taxon>Ascomycota</taxon>
        <taxon>Pezizomycotina</taxon>
        <taxon>Dothideomycetes</taxon>
        <taxon>Dothideomycetidae</taxon>
        <taxon>Capnodiales</taxon>
        <taxon>Piedraiaceae</taxon>
        <taxon>Piedraia</taxon>
    </lineage>
</organism>
<dbReference type="EMBL" id="MU005970">
    <property type="protein sequence ID" value="KAF2861778.1"/>
    <property type="molecule type" value="Genomic_DNA"/>
</dbReference>
<protein>
    <submittedName>
        <fullName evidence="3">Uncharacterized protein</fullName>
    </submittedName>
</protein>
<feature type="region of interest" description="Disordered" evidence="1">
    <location>
        <begin position="131"/>
        <end position="173"/>
    </location>
</feature>
<evidence type="ECO:0000256" key="1">
    <source>
        <dbReference type="SAM" id="MobiDB-lite"/>
    </source>
</evidence>
<accession>A0A6A7C4Z4</accession>
<feature type="signal peptide" evidence="2">
    <location>
        <begin position="1"/>
        <end position="17"/>
    </location>
</feature>
<evidence type="ECO:0000256" key="2">
    <source>
        <dbReference type="SAM" id="SignalP"/>
    </source>
</evidence>
<proteinExistence type="predicted"/>
<feature type="chain" id="PRO_5025585858" evidence="2">
    <location>
        <begin position="18"/>
        <end position="203"/>
    </location>
</feature>
<keyword evidence="2" id="KW-0732">Signal</keyword>
<keyword evidence="4" id="KW-1185">Reference proteome</keyword>
<gene>
    <name evidence="3" type="ORF">K470DRAFT_263425</name>
</gene>
<dbReference type="AlphaFoldDB" id="A0A6A7C4Z4"/>
<evidence type="ECO:0000313" key="4">
    <source>
        <dbReference type="Proteomes" id="UP000799421"/>
    </source>
</evidence>